<dbReference type="PANTHER" id="PTHR24148">
    <property type="entry name" value="ANKYRIN REPEAT DOMAIN-CONTAINING PROTEIN 39 HOMOLOG-RELATED"/>
    <property type="match status" value="1"/>
</dbReference>
<protein>
    <submittedName>
        <fullName evidence="2">HET-domain-containing protein</fullName>
    </submittedName>
</protein>
<sequence length="296" mass="34241">MEGPLHAFQYQPLESVNTIRVVILEPAEDHDDPLKAQLLHVNRERLSLGAEKIAIYEAVSYCWDDPTPASSLIVDENLDLPITRNVDVLLRYLRSRTKHRYLWIDGICMDQQNNGEKEVQVRLMGRIYAQATKVHVWLGVETRDDNVHGVFNALKWMAMCLKNKTLPTLGDLDYFFKFQCGPDWPAKIRQFFARPYFSRRWILQEIALGHHTTIRCGPWKLSWQWFIGGVIGLQRMIDGEILLGFTETHSRLNTIVAIEDSTNHKLLALLWRFHESRCSVAHDTIFALYGLAQDAL</sequence>
<evidence type="ECO:0000313" key="3">
    <source>
        <dbReference type="Proteomes" id="UP000800036"/>
    </source>
</evidence>
<dbReference type="InterPro" id="IPR010730">
    <property type="entry name" value="HET"/>
</dbReference>
<organism evidence="2 3">
    <name type="scientific">Bimuria novae-zelandiae CBS 107.79</name>
    <dbReference type="NCBI Taxonomy" id="1447943"/>
    <lineage>
        <taxon>Eukaryota</taxon>
        <taxon>Fungi</taxon>
        <taxon>Dikarya</taxon>
        <taxon>Ascomycota</taxon>
        <taxon>Pezizomycotina</taxon>
        <taxon>Dothideomycetes</taxon>
        <taxon>Pleosporomycetidae</taxon>
        <taxon>Pleosporales</taxon>
        <taxon>Massarineae</taxon>
        <taxon>Didymosphaeriaceae</taxon>
        <taxon>Bimuria</taxon>
    </lineage>
</organism>
<feature type="non-terminal residue" evidence="2">
    <location>
        <position position="296"/>
    </location>
</feature>
<dbReference type="EMBL" id="ML976754">
    <property type="protein sequence ID" value="KAF1965896.1"/>
    <property type="molecule type" value="Genomic_DNA"/>
</dbReference>
<accession>A0A6A5USL4</accession>
<dbReference type="AlphaFoldDB" id="A0A6A5USL4"/>
<gene>
    <name evidence="2" type="ORF">BU23DRAFT_488101</name>
</gene>
<proteinExistence type="predicted"/>
<feature type="domain" description="Heterokaryon incompatibility" evidence="1">
    <location>
        <begin position="56"/>
        <end position="205"/>
    </location>
</feature>
<keyword evidence="3" id="KW-1185">Reference proteome</keyword>
<reference evidence="2" key="1">
    <citation type="journal article" date="2020" name="Stud. Mycol.">
        <title>101 Dothideomycetes genomes: a test case for predicting lifestyles and emergence of pathogens.</title>
        <authorList>
            <person name="Haridas S."/>
            <person name="Albert R."/>
            <person name="Binder M."/>
            <person name="Bloem J."/>
            <person name="Labutti K."/>
            <person name="Salamov A."/>
            <person name="Andreopoulos B."/>
            <person name="Baker S."/>
            <person name="Barry K."/>
            <person name="Bills G."/>
            <person name="Bluhm B."/>
            <person name="Cannon C."/>
            <person name="Castanera R."/>
            <person name="Culley D."/>
            <person name="Daum C."/>
            <person name="Ezra D."/>
            <person name="Gonzalez J."/>
            <person name="Henrissat B."/>
            <person name="Kuo A."/>
            <person name="Liang C."/>
            <person name="Lipzen A."/>
            <person name="Lutzoni F."/>
            <person name="Magnuson J."/>
            <person name="Mondo S."/>
            <person name="Nolan M."/>
            <person name="Ohm R."/>
            <person name="Pangilinan J."/>
            <person name="Park H.-J."/>
            <person name="Ramirez L."/>
            <person name="Alfaro M."/>
            <person name="Sun H."/>
            <person name="Tritt A."/>
            <person name="Yoshinaga Y."/>
            <person name="Zwiers L.-H."/>
            <person name="Turgeon B."/>
            <person name="Goodwin S."/>
            <person name="Spatafora J."/>
            <person name="Crous P."/>
            <person name="Grigoriev I."/>
        </authorList>
    </citation>
    <scope>NUCLEOTIDE SEQUENCE</scope>
    <source>
        <strain evidence="2">CBS 107.79</strain>
    </source>
</reference>
<dbReference type="InterPro" id="IPR052895">
    <property type="entry name" value="HetReg/Transcr_Mod"/>
</dbReference>
<dbReference type="Proteomes" id="UP000800036">
    <property type="component" value="Unassembled WGS sequence"/>
</dbReference>
<evidence type="ECO:0000259" key="1">
    <source>
        <dbReference type="Pfam" id="PF06985"/>
    </source>
</evidence>
<name>A0A6A5USL4_9PLEO</name>
<dbReference type="PANTHER" id="PTHR24148:SF80">
    <property type="entry name" value="HETEROKARYON INCOMPATIBILITY DOMAIN-CONTAINING PROTEIN"/>
    <property type="match status" value="1"/>
</dbReference>
<dbReference type="Pfam" id="PF06985">
    <property type="entry name" value="HET"/>
    <property type="match status" value="1"/>
</dbReference>
<dbReference type="OrthoDB" id="2157530at2759"/>
<evidence type="ECO:0000313" key="2">
    <source>
        <dbReference type="EMBL" id="KAF1965896.1"/>
    </source>
</evidence>